<protein>
    <submittedName>
        <fullName evidence="1">Uncharacterized protein</fullName>
    </submittedName>
</protein>
<dbReference type="AlphaFoldDB" id="A0A1H9X1W9"/>
<reference evidence="2" key="1">
    <citation type="submission" date="2016-10" db="EMBL/GenBank/DDBJ databases">
        <authorList>
            <person name="Varghese N."/>
            <person name="Submissions S."/>
        </authorList>
    </citation>
    <scope>NUCLEOTIDE SEQUENCE [LARGE SCALE GENOMIC DNA]</scope>
    <source>
        <strain evidence="2">DSM 44260</strain>
    </source>
</reference>
<dbReference type="Proteomes" id="UP000199051">
    <property type="component" value="Unassembled WGS sequence"/>
</dbReference>
<keyword evidence="2" id="KW-1185">Reference proteome</keyword>
<gene>
    <name evidence="1" type="ORF">SAMN04487818_112154</name>
</gene>
<dbReference type="EMBL" id="FOGI01000012">
    <property type="protein sequence ID" value="SES40089.1"/>
    <property type="molecule type" value="Genomic_DNA"/>
</dbReference>
<dbReference type="RefSeq" id="WP_092784251.1">
    <property type="nucleotide sequence ID" value="NZ_FOGI01000012.1"/>
</dbReference>
<sequence>MALPGSGDVQASLLVNLLGQANAFAWFEVGGLLDRWWSVAVCGLAVVVVLVQRSVPVGPVVVAVAGFAADVSAARAAGAGATGTG</sequence>
<evidence type="ECO:0000313" key="1">
    <source>
        <dbReference type="EMBL" id="SES40089.1"/>
    </source>
</evidence>
<proteinExistence type="predicted"/>
<evidence type="ECO:0000313" key="2">
    <source>
        <dbReference type="Proteomes" id="UP000199051"/>
    </source>
</evidence>
<name>A0A1H9X1W9_9PSEU</name>
<organism evidence="1 2">
    <name type="scientific">Actinokineospora terrae</name>
    <dbReference type="NCBI Taxonomy" id="155974"/>
    <lineage>
        <taxon>Bacteria</taxon>
        <taxon>Bacillati</taxon>
        <taxon>Actinomycetota</taxon>
        <taxon>Actinomycetes</taxon>
        <taxon>Pseudonocardiales</taxon>
        <taxon>Pseudonocardiaceae</taxon>
        <taxon>Actinokineospora</taxon>
    </lineage>
</organism>
<accession>A0A1H9X1W9</accession>